<evidence type="ECO:0000256" key="3">
    <source>
        <dbReference type="ARBA" id="ARBA00022525"/>
    </source>
</evidence>
<dbReference type="GeneID" id="106461360"/>
<dbReference type="InterPro" id="IPR033916">
    <property type="entry name" value="ML_Npc2-like"/>
</dbReference>
<protein>
    <submittedName>
        <fullName evidence="9">Protein NPC2 homolog</fullName>
    </submittedName>
</protein>
<keyword evidence="4 6" id="KW-0732">Signal</keyword>
<dbReference type="RefSeq" id="XP_013776633.1">
    <property type="nucleotide sequence ID" value="XM_013921179.2"/>
</dbReference>
<evidence type="ECO:0000313" key="9">
    <source>
        <dbReference type="RefSeq" id="XP_013776633.1"/>
    </source>
</evidence>
<dbReference type="Pfam" id="PF02221">
    <property type="entry name" value="E1_DerP2_DerF2"/>
    <property type="match status" value="1"/>
</dbReference>
<reference evidence="9" key="1">
    <citation type="submission" date="2025-08" db="UniProtKB">
        <authorList>
            <consortium name="RefSeq"/>
        </authorList>
    </citation>
    <scope>IDENTIFICATION</scope>
    <source>
        <tissue evidence="9">Muscle</tissue>
    </source>
</reference>
<evidence type="ECO:0000256" key="4">
    <source>
        <dbReference type="ARBA" id="ARBA00022729"/>
    </source>
</evidence>
<dbReference type="PANTHER" id="PTHR11306:SF68">
    <property type="entry name" value="NPC INTRACELLULAR CHOLESTEROL TRANSPORTER 2"/>
    <property type="match status" value="1"/>
</dbReference>
<comment type="subcellular location">
    <subcellularLocation>
        <location evidence="1">Secreted</location>
    </subcellularLocation>
</comment>
<keyword evidence="5" id="KW-1015">Disulfide bond</keyword>
<sequence length="157" mass="16817">MMKNRNVLKVFVSLLVAFILSLTKAATSTKYTDCGSVSGKIQSLVVSGCDSGDRCILKSGSTVSLNVSFNSLTDSNKVITVIHGVIGGVPLPFPVPNPNACQSSGLQCPVKNGKLYDFSYSLEVKKSYPKLDVDVKWELQDDNGKDIICATVPAKIE</sequence>
<dbReference type="PANTHER" id="PTHR11306">
    <property type="entry name" value="NIEMANN PICK TYPE C2 PROTEIN NPC2-RELATED"/>
    <property type="match status" value="1"/>
</dbReference>
<evidence type="ECO:0000256" key="1">
    <source>
        <dbReference type="ARBA" id="ARBA00004613"/>
    </source>
</evidence>
<gene>
    <name evidence="9" type="primary">LOC106461360</name>
</gene>
<proteinExistence type="inferred from homology"/>
<name>A0ABM1B7Y1_LIMPO</name>
<dbReference type="SUPFAM" id="SSF81296">
    <property type="entry name" value="E set domains"/>
    <property type="match status" value="1"/>
</dbReference>
<dbReference type="SMART" id="SM00737">
    <property type="entry name" value="ML"/>
    <property type="match status" value="1"/>
</dbReference>
<evidence type="ECO:0000256" key="2">
    <source>
        <dbReference type="ARBA" id="ARBA00006370"/>
    </source>
</evidence>
<dbReference type="CDD" id="cd00916">
    <property type="entry name" value="Npc2_like"/>
    <property type="match status" value="1"/>
</dbReference>
<dbReference type="InterPro" id="IPR003172">
    <property type="entry name" value="ML_dom"/>
</dbReference>
<feature type="signal peptide" evidence="6">
    <location>
        <begin position="1"/>
        <end position="25"/>
    </location>
</feature>
<keyword evidence="8" id="KW-1185">Reference proteome</keyword>
<evidence type="ECO:0000256" key="5">
    <source>
        <dbReference type="ARBA" id="ARBA00023157"/>
    </source>
</evidence>
<organism evidence="8 9">
    <name type="scientific">Limulus polyphemus</name>
    <name type="common">Atlantic horseshoe crab</name>
    <dbReference type="NCBI Taxonomy" id="6850"/>
    <lineage>
        <taxon>Eukaryota</taxon>
        <taxon>Metazoa</taxon>
        <taxon>Ecdysozoa</taxon>
        <taxon>Arthropoda</taxon>
        <taxon>Chelicerata</taxon>
        <taxon>Merostomata</taxon>
        <taxon>Xiphosura</taxon>
        <taxon>Limulidae</taxon>
        <taxon>Limulus</taxon>
    </lineage>
</organism>
<dbReference type="Proteomes" id="UP000694941">
    <property type="component" value="Unplaced"/>
</dbReference>
<dbReference type="Gene3D" id="2.60.40.770">
    <property type="match status" value="1"/>
</dbReference>
<dbReference type="InterPro" id="IPR039670">
    <property type="entry name" value="NPC2-like"/>
</dbReference>
<dbReference type="InterPro" id="IPR014756">
    <property type="entry name" value="Ig_E-set"/>
</dbReference>
<evidence type="ECO:0000256" key="6">
    <source>
        <dbReference type="SAM" id="SignalP"/>
    </source>
</evidence>
<feature type="chain" id="PRO_5045275383" evidence="6">
    <location>
        <begin position="26"/>
        <end position="157"/>
    </location>
</feature>
<evidence type="ECO:0000313" key="8">
    <source>
        <dbReference type="Proteomes" id="UP000694941"/>
    </source>
</evidence>
<keyword evidence="3" id="KW-0964">Secreted</keyword>
<accession>A0ABM1B7Y1</accession>
<comment type="similarity">
    <text evidence="2">Belongs to the NPC2 family.</text>
</comment>
<feature type="domain" description="MD-2-related lipid-recognition" evidence="7">
    <location>
        <begin position="31"/>
        <end position="154"/>
    </location>
</feature>
<evidence type="ECO:0000259" key="7">
    <source>
        <dbReference type="SMART" id="SM00737"/>
    </source>
</evidence>